<dbReference type="CDD" id="cd00063">
    <property type="entry name" value="FN3"/>
    <property type="match status" value="4"/>
</dbReference>
<dbReference type="Proteomes" id="UP000018468">
    <property type="component" value="Linkage group LG2"/>
</dbReference>
<dbReference type="GeneTree" id="ENSGT00940000155603"/>
<sequence>MEKLSKTKVSCSVRFICLLIVWIFQGGLSYTDKSSNLLQGQSTDVTISRENLMQCSNKCYCVQDLSHCPHDDSMKTESPDKVKILSCFYLLSPISVGCSLDRKGINPGNTSYSLIIKLNSRHCTYCTFNTFYNLEVSVIARNIISRSESTSNVYQLQSHAVKLRPPEITRVNGTKHSLHVMWNTESSEILGCRLRYKAHSADQWMQVSENVMMGRGSASSMYEIKDLQPFRNYSVSISCAASEHWSDWSAERLGQTLEDAPYKALNIWQTTQAPNSQKQRKVLLMWKPLDVSDANGIILGYRVYYMPTNKQALKKMINSTNLNETLFLSDEEYEVTVLAYNLVGNSPKSSLRIPAVGQEDLPAVRGVTITPEGNELCVEWETPKMPVTEYVIQWCLDTHPFQIHWQRINNTVLKISLKGELEPLKCYNISVYPIYEGVPGAPTSEQAYLKEGAPRIGPNVTLGGLTKNSAIVKWKEINKEERNGFIKNYLVILQSAEETQTQTVNSRELEYKFTNLTPNTKYTIWVVAFTNGGNSTSNKHTFKTPLFSTKDAVNTTVSVIILLFFMGIIFVFIKACFIKKTFFKIPNPSSSTLGKWLLNYTCEKQQNRDILKPDEDFLIGDLKVVNWSMPEEFKNPPISEHVENTVLILYAVDPPSINKLEGEDLCLKDVLSQTPLKSDYFHAAQIKAIFNNKECTNTENHECAYLESDVKHTEKQLSKRTASDTSIQPYITFNETRAT</sequence>
<organism evidence="14 15">
    <name type="scientific">Lepisosteus oculatus</name>
    <name type="common">Spotted gar</name>
    <dbReference type="NCBI Taxonomy" id="7918"/>
    <lineage>
        <taxon>Eukaryota</taxon>
        <taxon>Metazoa</taxon>
        <taxon>Chordata</taxon>
        <taxon>Craniata</taxon>
        <taxon>Vertebrata</taxon>
        <taxon>Euteleostomi</taxon>
        <taxon>Actinopterygii</taxon>
        <taxon>Neopterygii</taxon>
        <taxon>Holostei</taxon>
        <taxon>Semionotiformes</taxon>
        <taxon>Lepisosteidae</taxon>
        <taxon>Lepisosteus</taxon>
    </lineage>
</organism>
<dbReference type="GO" id="GO:0008284">
    <property type="term" value="P:positive regulation of cell population proliferation"/>
    <property type="evidence" value="ECO:0000318"/>
    <property type="project" value="GO_Central"/>
</dbReference>
<feature type="domain" description="Fibronectin type-III" evidence="13">
    <location>
        <begin position="456"/>
        <end position="547"/>
    </location>
</feature>
<accession>W5MYC8</accession>
<dbReference type="InterPro" id="IPR013783">
    <property type="entry name" value="Ig-like_fold"/>
</dbReference>
<keyword evidence="10" id="KW-0675">Receptor</keyword>
<keyword evidence="11" id="KW-0325">Glycoprotein</keyword>
<name>W5MYC8_LEPOC</name>
<dbReference type="SUPFAM" id="SSF49265">
    <property type="entry name" value="Fibronectin type III"/>
    <property type="match status" value="2"/>
</dbReference>
<keyword evidence="4 12" id="KW-0812">Transmembrane</keyword>
<dbReference type="Ensembl" id="ENSLOCT00000013415.1">
    <property type="protein sequence ID" value="ENSLOCP00000013387.1"/>
    <property type="gene ID" value="ENSLOCG00000010916.1"/>
</dbReference>
<evidence type="ECO:0000256" key="8">
    <source>
        <dbReference type="ARBA" id="ARBA00023136"/>
    </source>
</evidence>
<dbReference type="eggNOG" id="ENOG502SJ75">
    <property type="taxonomic scope" value="Eukaryota"/>
</dbReference>
<evidence type="ECO:0000256" key="10">
    <source>
        <dbReference type="ARBA" id="ARBA00023170"/>
    </source>
</evidence>
<reference evidence="15" key="1">
    <citation type="submission" date="2011-12" db="EMBL/GenBank/DDBJ databases">
        <title>The Draft Genome of Lepisosteus oculatus.</title>
        <authorList>
            <consortium name="The Broad Institute Genome Assembly &amp; Analysis Group"/>
            <consortium name="Computational R&amp;D Group"/>
            <consortium name="and Sequencing Platform"/>
            <person name="Di Palma F."/>
            <person name="Alfoldi J."/>
            <person name="Johnson J."/>
            <person name="Berlin A."/>
            <person name="Gnerre S."/>
            <person name="Jaffe D."/>
            <person name="MacCallum I."/>
            <person name="Young S."/>
            <person name="Walker B.J."/>
            <person name="Lander E.S."/>
            <person name="Lindblad-Toh K."/>
        </authorList>
    </citation>
    <scope>NUCLEOTIDE SEQUENCE [LARGE SCALE GENOMIC DNA]</scope>
</reference>
<evidence type="ECO:0000313" key="14">
    <source>
        <dbReference type="Ensembl" id="ENSLOCP00000013387.1"/>
    </source>
</evidence>
<dbReference type="EMBL" id="AHAT01013404">
    <property type="status" value="NOT_ANNOTATED_CDS"/>
    <property type="molecule type" value="Genomic_DNA"/>
</dbReference>
<reference evidence="14" key="3">
    <citation type="submission" date="2025-09" db="UniProtKB">
        <authorList>
            <consortium name="Ensembl"/>
        </authorList>
    </citation>
    <scope>IDENTIFICATION</scope>
</reference>
<dbReference type="GeneID" id="107075665"/>
<feature type="transmembrane region" description="Helical" evidence="12">
    <location>
        <begin position="12"/>
        <end position="30"/>
    </location>
</feature>
<dbReference type="InterPro" id="IPR003529">
    <property type="entry name" value="Hematopoietin_rcpt_Gp130_CS"/>
</dbReference>
<protein>
    <submittedName>
        <fullName evidence="14">Interleukin-6 receptor subunit beta-like</fullName>
    </submittedName>
</protein>
<dbReference type="STRING" id="7918.ENSLOCP00000013387"/>
<dbReference type="SMART" id="SM00060">
    <property type="entry name" value="FN3"/>
    <property type="match status" value="4"/>
</dbReference>
<dbReference type="AlphaFoldDB" id="W5MYC8"/>
<dbReference type="Pfam" id="PF00041">
    <property type="entry name" value="fn3"/>
    <property type="match status" value="3"/>
</dbReference>
<proteinExistence type="inferred from homology"/>
<dbReference type="Bgee" id="ENSLOCG00000010916">
    <property type="expression patterns" value="Expressed in zone of skin and 11 other cell types or tissues"/>
</dbReference>
<keyword evidence="9" id="KW-1015">Disulfide bond</keyword>
<evidence type="ECO:0000256" key="11">
    <source>
        <dbReference type="ARBA" id="ARBA00023180"/>
    </source>
</evidence>
<keyword evidence="15" id="KW-1185">Reference proteome</keyword>
<keyword evidence="3" id="KW-1003">Cell membrane</keyword>
<feature type="domain" description="Fibronectin type-III" evidence="13">
    <location>
        <begin position="267"/>
        <end position="360"/>
    </location>
</feature>
<keyword evidence="8 12" id="KW-0472">Membrane</keyword>
<evidence type="ECO:0000256" key="6">
    <source>
        <dbReference type="ARBA" id="ARBA00022737"/>
    </source>
</evidence>
<dbReference type="PROSITE" id="PS50853">
    <property type="entry name" value="FN3"/>
    <property type="match status" value="3"/>
</dbReference>
<dbReference type="FunFam" id="2.60.40.10:FF:000444">
    <property type="entry name" value="Collagen alpha-1(XIV) chain isoform X2"/>
    <property type="match status" value="1"/>
</dbReference>
<evidence type="ECO:0000313" key="15">
    <source>
        <dbReference type="Proteomes" id="UP000018468"/>
    </source>
</evidence>
<dbReference type="InterPro" id="IPR003961">
    <property type="entry name" value="FN3_dom"/>
</dbReference>
<comment type="subcellular location">
    <subcellularLocation>
        <location evidence="1">Cell membrane</location>
        <topology evidence="1">Single-pass type I membrane protein</topology>
    </subcellularLocation>
</comment>
<keyword evidence="6" id="KW-0677">Repeat</keyword>
<evidence type="ECO:0000256" key="5">
    <source>
        <dbReference type="ARBA" id="ARBA00022729"/>
    </source>
</evidence>
<evidence type="ECO:0000256" key="3">
    <source>
        <dbReference type="ARBA" id="ARBA00022475"/>
    </source>
</evidence>
<evidence type="ECO:0000256" key="1">
    <source>
        <dbReference type="ARBA" id="ARBA00004251"/>
    </source>
</evidence>
<dbReference type="InParanoid" id="W5MYC8"/>
<dbReference type="PROSITE" id="PS01353">
    <property type="entry name" value="HEMATOPO_REC_L_F2"/>
    <property type="match status" value="1"/>
</dbReference>
<reference evidence="14" key="2">
    <citation type="submission" date="2025-08" db="UniProtKB">
        <authorList>
            <consortium name="Ensembl"/>
        </authorList>
    </citation>
    <scope>IDENTIFICATION</scope>
</reference>
<dbReference type="GO" id="GO:0019221">
    <property type="term" value="P:cytokine-mediated signaling pathway"/>
    <property type="evidence" value="ECO:0000318"/>
    <property type="project" value="GO_Central"/>
</dbReference>
<dbReference type="PANTHER" id="PTHR48423">
    <property type="entry name" value="INTERLEUKIN-27 RECEPTOR SUBUNIT ALPHA"/>
    <property type="match status" value="1"/>
</dbReference>
<keyword evidence="5" id="KW-0732">Signal</keyword>
<feature type="transmembrane region" description="Helical" evidence="12">
    <location>
        <begin position="557"/>
        <end position="577"/>
    </location>
</feature>
<dbReference type="InterPro" id="IPR036116">
    <property type="entry name" value="FN3_sf"/>
</dbReference>
<dbReference type="GO" id="GO:0043235">
    <property type="term" value="C:receptor complex"/>
    <property type="evidence" value="ECO:0000318"/>
    <property type="project" value="GO_Central"/>
</dbReference>
<dbReference type="FunFam" id="2.60.40.10:FF:000414">
    <property type="entry name" value="Interleukin-6 receptor subunit beta"/>
    <property type="match status" value="1"/>
</dbReference>
<keyword evidence="7 12" id="KW-1133">Transmembrane helix</keyword>
<evidence type="ECO:0000256" key="7">
    <source>
        <dbReference type="ARBA" id="ARBA00022989"/>
    </source>
</evidence>
<dbReference type="HOGENOM" id="CLU_375500_0_0_1"/>
<evidence type="ECO:0000256" key="2">
    <source>
        <dbReference type="ARBA" id="ARBA00008921"/>
    </source>
</evidence>
<dbReference type="PANTHER" id="PTHR48423:SF1">
    <property type="entry name" value="INTERLEUKIN-27 RECEPTOR SUBUNIT ALPHA"/>
    <property type="match status" value="1"/>
</dbReference>
<dbReference type="GO" id="GO:0019955">
    <property type="term" value="F:cytokine binding"/>
    <property type="evidence" value="ECO:0000318"/>
    <property type="project" value="GO_Central"/>
</dbReference>
<evidence type="ECO:0000259" key="13">
    <source>
        <dbReference type="PROSITE" id="PS50853"/>
    </source>
</evidence>
<feature type="domain" description="Fibronectin type-III" evidence="13">
    <location>
        <begin position="162"/>
        <end position="259"/>
    </location>
</feature>
<dbReference type="InterPro" id="IPR052672">
    <property type="entry name" value="Type1_Cytokine_Rcpt_Type2"/>
</dbReference>
<comment type="similarity">
    <text evidence="2">Belongs to the type I cytokine receptor family. Type 2 subfamily.</text>
</comment>
<dbReference type="GO" id="GO:0004896">
    <property type="term" value="F:cytokine receptor activity"/>
    <property type="evidence" value="ECO:0000318"/>
    <property type="project" value="GO_Central"/>
</dbReference>
<dbReference type="OrthoDB" id="9828391at2759"/>
<evidence type="ECO:0000256" key="4">
    <source>
        <dbReference type="ARBA" id="ARBA00022692"/>
    </source>
</evidence>
<evidence type="ECO:0000256" key="9">
    <source>
        <dbReference type="ARBA" id="ARBA00023157"/>
    </source>
</evidence>
<dbReference type="Gene3D" id="2.60.40.10">
    <property type="entry name" value="Immunoglobulins"/>
    <property type="match status" value="4"/>
</dbReference>
<evidence type="ECO:0000256" key="12">
    <source>
        <dbReference type="SAM" id="Phobius"/>
    </source>
</evidence>
<dbReference type="GO" id="GO:0009897">
    <property type="term" value="C:external side of plasma membrane"/>
    <property type="evidence" value="ECO:0000318"/>
    <property type="project" value="GO_Central"/>
</dbReference>